<keyword evidence="2" id="KW-1185">Reference proteome</keyword>
<evidence type="ECO:0000313" key="1">
    <source>
        <dbReference type="EMBL" id="MED6170147.1"/>
    </source>
</evidence>
<protein>
    <submittedName>
        <fullName evidence="1">Uncharacterized protein</fullName>
    </submittedName>
</protein>
<gene>
    <name evidence="1" type="ORF">PIB30_028127</name>
</gene>
<accession>A0ABU6V9T0</accession>
<name>A0ABU6V9T0_9FABA</name>
<dbReference type="EMBL" id="JASCZI010151145">
    <property type="protein sequence ID" value="MED6170147.1"/>
    <property type="molecule type" value="Genomic_DNA"/>
</dbReference>
<organism evidence="1 2">
    <name type="scientific">Stylosanthes scabra</name>
    <dbReference type="NCBI Taxonomy" id="79078"/>
    <lineage>
        <taxon>Eukaryota</taxon>
        <taxon>Viridiplantae</taxon>
        <taxon>Streptophyta</taxon>
        <taxon>Embryophyta</taxon>
        <taxon>Tracheophyta</taxon>
        <taxon>Spermatophyta</taxon>
        <taxon>Magnoliopsida</taxon>
        <taxon>eudicotyledons</taxon>
        <taxon>Gunneridae</taxon>
        <taxon>Pentapetalae</taxon>
        <taxon>rosids</taxon>
        <taxon>fabids</taxon>
        <taxon>Fabales</taxon>
        <taxon>Fabaceae</taxon>
        <taxon>Papilionoideae</taxon>
        <taxon>50 kb inversion clade</taxon>
        <taxon>dalbergioids sensu lato</taxon>
        <taxon>Dalbergieae</taxon>
        <taxon>Pterocarpus clade</taxon>
        <taxon>Stylosanthes</taxon>
    </lineage>
</organism>
<sequence length="271" mass="29801">MSSDGCLVGSLTNSGIVGECNNHIQVNPLCMAMNTGADYSSCDATAQGIMVKSEVENPKSNDELGCINHCFRYLHNMIPNNNPRSVYEGFNNLKFEAAIATEDMDEVIAEILQLCRSKCSKMSNVQSQNGQLTYNVYDDSDCKNEAATITGGSNHSMQGSNHLVSGGTFRSIGYVSENQMFKINNTSRDPKLQEKRNAGFGFSSGLSRRCSDMSQQLQKLGGYLPGNLNNQQFADMEVGHDYSFLSPDYDFGLLEEKNLLDVCFSQRGYSS</sequence>
<proteinExistence type="predicted"/>
<reference evidence="1 2" key="1">
    <citation type="journal article" date="2023" name="Plants (Basel)">
        <title>Bridging the Gap: Combining Genomics and Transcriptomics Approaches to Understand Stylosanthes scabra, an Orphan Legume from the Brazilian Caatinga.</title>
        <authorList>
            <person name="Ferreira-Neto J.R.C."/>
            <person name="da Silva M.D."/>
            <person name="Binneck E."/>
            <person name="de Melo N.F."/>
            <person name="da Silva R.H."/>
            <person name="de Melo A.L.T.M."/>
            <person name="Pandolfi V."/>
            <person name="Bustamante F.O."/>
            <person name="Brasileiro-Vidal A.C."/>
            <person name="Benko-Iseppon A.M."/>
        </authorList>
    </citation>
    <scope>NUCLEOTIDE SEQUENCE [LARGE SCALE GENOMIC DNA]</scope>
    <source>
        <tissue evidence="1">Leaves</tissue>
    </source>
</reference>
<dbReference type="Proteomes" id="UP001341840">
    <property type="component" value="Unassembled WGS sequence"/>
</dbReference>
<evidence type="ECO:0000313" key="2">
    <source>
        <dbReference type="Proteomes" id="UP001341840"/>
    </source>
</evidence>
<comment type="caution">
    <text evidence="1">The sequence shown here is derived from an EMBL/GenBank/DDBJ whole genome shotgun (WGS) entry which is preliminary data.</text>
</comment>